<dbReference type="SUPFAM" id="SSF47802">
    <property type="entry name" value="DNA polymerase beta, N-terminal domain-like"/>
    <property type="match status" value="1"/>
</dbReference>
<evidence type="ECO:0000259" key="4">
    <source>
        <dbReference type="SMART" id="SM00481"/>
    </source>
</evidence>
<reference evidence="6 7" key="1">
    <citation type="submission" date="2018-05" db="EMBL/GenBank/DDBJ databases">
        <title>Genomic Encyclopedia of Archaeal and Bacterial Type Strains, Phase II (KMG-II): from individual species to whole genera.</title>
        <authorList>
            <person name="Goeker M."/>
        </authorList>
    </citation>
    <scope>NUCLEOTIDE SEQUENCE [LARGE SCALE GENOMIC DNA]</scope>
    <source>
        <strain evidence="6 7">DSM 19975</strain>
    </source>
</reference>
<dbReference type="InterPro" id="IPR002054">
    <property type="entry name" value="DNA-dir_DNA_pol_X"/>
</dbReference>
<dbReference type="AlphaFoldDB" id="A0A316HT17"/>
<dbReference type="InterPro" id="IPR016195">
    <property type="entry name" value="Pol/histidinol_Pase-like"/>
</dbReference>
<dbReference type="SMART" id="SM00481">
    <property type="entry name" value="POLIIIAc"/>
    <property type="match status" value="1"/>
</dbReference>
<accession>A0A316HT17</accession>
<dbReference type="RefSeq" id="WP_109607713.1">
    <property type="nucleotide sequence ID" value="NZ_QGHA01000003.1"/>
</dbReference>
<organism evidence="6 7">
    <name type="scientific">Mucilaginibacter oryzae</name>
    <dbReference type="NCBI Taxonomy" id="468058"/>
    <lineage>
        <taxon>Bacteria</taxon>
        <taxon>Pseudomonadati</taxon>
        <taxon>Bacteroidota</taxon>
        <taxon>Sphingobacteriia</taxon>
        <taxon>Sphingobacteriales</taxon>
        <taxon>Sphingobacteriaceae</taxon>
        <taxon>Mucilaginibacter</taxon>
    </lineage>
</organism>
<dbReference type="PANTHER" id="PTHR36928:SF1">
    <property type="entry name" value="PHOSPHATASE YCDX-RELATED"/>
    <property type="match status" value="1"/>
</dbReference>
<keyword evidence="2" id="KW-0235">DNA replication</keyword>
<evidence type="ECO:0000259" key="5">
    <source>
        <dbReference type="SMART" id="SM00483"/>
    </source>
</evidence>
<dbReference type="GO" id="GO:0071978">
    <property type="term" value="P:bacterial-type flagellum-dependent swarming motility"/>
    <property type="evidence" value="ECO:0007669"/>
    <property type="project" value="TreeGrafter"/>
</dbReference>
<dbReference type="GO" id="GO:0006281">
    <property type="term" value="P:DNA repair"/>
    <property type="evidence" value="ECO:0007669"/>
    <property type="project" value="InterPro"/>
</dbReference>
<feature type="domain" description="Helix-hairpin-helix DNA-binding motif class 1" evidence="3">
    <location>
        <begin position="50"/>
        <end position="69"/>
    </location>
</feature>
<dbReference type="Pfam" id="PF14520">
    <property type="entry name" value="HHH_5"/>
    <property type="match status" value="1"/>
</dbReference>
<keyword evidence="1" id="KW-0237">DNA synthesis</keyword>
<dbReference type="Gene3D" id="3.20.20.140">
    <property type="entry name" value="Metal-dependent hydrolases"/>
    <property type="match status" value="1"/>
</dbReference>
<dbReference type="InterPro" id="IPR027421">
    <property type="entry name" value="DNA_pol_lamdba_lyase_dom_sf"/>
</dbReference>
<dbReference type="InterPro" id="IPR010996">
    <property type="entry name" value="HHH_MUS81"/>
</dbReference>
<dbReference type="GO" id="GO:0003677">
    <property type="term" value="F:DNA binding"/>
    <property type="evidence" value="ECO:0007669"/>
    <property type="project" value="InterPro"/>
</dbReference>
<protein>
    <submittedName>
        <fullName evidence="6">DNA polymerase (Family 10)</fullName>
    </submittedName>
</protein>
<dbReference type="Gene3D" id="1.10.150.110">
    <property type="entry name" value="DNA polymerase beta, N-terminal domain-like"/>
    <property type="match status" value="1"/>
</dbReference>
<dbReference type="GO" id="GO:0042578">
    <property type="term" value="F:phosphoric ester hydrolase activity"/>
    <property type="evidence" value="ECO:0007669"/>
    <property type="project" value="TreeGrafter"/>
</dbReference>
<gene>
    <name evidence="6" type="ORF">LX99_01962</name>
</gene>
<feature type="domain" description="Helix-hairpin-helix DNA-binding motif class 1" evidence="3">
    <location>
        <begin position="125"/>
        <end position="144"/>
    </location>
</feature>
<dbReference type="EMBL" id="QGHA01000003">
    <property type="protein sequence ID" value="PWK78122.1"/>
    <property type="molecule type" value="Genomic_DNA"/>
</dbReference>
<feature type="domain" description="Polymerase/histidinol phosphatase N-terminal" evidence="4">
    <location>
        <begin position="321"/>
        <end position="401"/>
    </location>
</feature>
<dbReference type="Gene3D" id="3.30.460.10">
    <property type="entry name" value="Beta Polymerase, domain 2"/>
    <property type="match status" value="1"/>
</dbReference>
<dbReference type="SUPFAM" id="SSF47781">
    <property type="entry name" value="RuvA domain 2-like"/>
    <property type="match status" value="1"/>
</dbReference>
<evidence type="ECO:0000256" key="2">
    <source>
        <dbReference type="ARBA" id="ARBA00022705"/>
    </source>
</evidence>
<dbReference type="InterPro" id="IPR010994">
    <property type="entry name" value="RuvA_2-like"/>
</dbReference>
<comment type="caution">
    <text evidence="6">The sequence shown here is derived from an EMBL/GenBank/DDBJ whole genome shotgun (WGS) entry which is preliminary data.</text>
</comment>
<name>A0A316HT17_9SPHI</name>
<dbReference type="InterPro" id="IPR003583">
    <property type="entry name" value="Hlx-hairpin-Hlx_DNA-bd_motif"/>
</dbReference>
<evidence type="ECO:0000259" key="3">
    <source>
        <dbReference type="SMART" id="SM00278"/>
    </source>
</evidence>
<evidence type="ECO:0000313" key="7">
    <source>
        <dbReference type="Proteomes" id="UP000245678"/>
    </source>
</evidence>
<dbReference type="InterPro" id="IPR022311">
    <property type="entry name" value="PolX-like"/>
</dbReference>
<dbReference type="Proteomes" id="UP000245678">
    <property type="component" value="Unassembled WGS sequence"/>
</dbReference>
<feature type="domain" description="Helix-hairpin-helix DNA-binding motif class 1" evidence="3">
    <location>
        <begin position="90"/>
        <end position="109"/>
    </location>
</feature>
<dbReference type="Gene3D" id="1.10.150.20">
    <property type="entry name" value="5' to 3' exonuclease, C-terminal subdomain"/>
    <property type="match status" value="1"/>
</dbReference>
<sequence>MENKPIARTLRLLSQLMELHEVNPFKIKSVANAAFKIDKLPFPIAGKKLEELEKIDGIGKSIAGKVAELLETGTLTDLQEMLDKTPAGIVEMMGIKGIGPKKVAIIWKELGIENTGELFYACNENRLIEAKGFGLKTQEEIRKAIEFRMASNGKFLFAQVEKEANELMEEVKAIFPDALKHFAGEFRRLNEIITEIVIVVGSINHHVAFDALVNSAILCNVTQNKNHVQGELKNGLLVDIICVDKADYYKELFINTGTDEHVQAVFDRINVPIEQPETEELIYTKAGLSWMQPELREGTLFIEKAEKNELPTLINLHDLKGTLHNHSTWSDGVNTIEEMALYCRDILKLEYLGMCDHSKSAVYAKGLSIERVLQQHEEIDALNKRLNGFHIFKGIESDILYDGALDYPAEILQKFDFVVASVHSTLKMDEEKATSRLITAIENPYTTILGHPTGRLLLSRAGYPINYKKVIDACAANKVVIEINANPLRLDLDWRWHQYALDKGVMLSINPDAHRIEGFNDVHYGVLAARKGGLYKERCYNALSLQEITEAFAKKRG</sequence>
<dbReference type="InterPro" id="IPR003141">
    <property type="entry name" value="Pol/His_phosphatase_N"/>
</dbReference>
<evidence type="ECO:0000313" key="6">
    <source>
        <dbReference type="EMBL" id="PWK78122.1"/>
    </source>
</evidence>
<dbReference type="InterPro" id="IPR050243">
    <property type="entry name" value="PHP_phosphatase"/>
</dbReference>
<proteinExistence type="predicted"/>
<dbReference type="Pfam" id="PF14716">
    <property type="entry name" value="HHH_8"/>
    <property type="match status" value="1"/>
</dbReference>
<dbReference type="SUPFAM" id="SSF81301">
    <property type="entry name" value="Nucleotidyltransferase"/>
    <property type="match status" value="1"/>
</dbReference>
<dbReference type="SUPFAM" id="SSF89550">
    <property type="entry name" value="PHP domain-like"/>
    <property type="match status" value="1"/>
</dbReference>
<dbReference type="InterPro" id="IPR043519">
    <property type="entry name" value="NT_sf"/>
</dbReference>
<dbReference type="GO" id="GO:0003887">
    <property type="term" value="F:DNA-directed DNA polymerase activity"/>
    <property type="evidence" value="ECO:0007669"/>
    <property type="project" value="InterPro"/>
</dbReference>
<keyword evidence="7" id="KW-1185">Reference proteome</keyword>
<evidence type="ECO:0000256" key="1">
    <source>
        <dbReference type="ARBA" id="ARBA00022634"/>
    </source>
</evidence>
<feature type="domain" description="DNA-directed DNA polymerase X" evidence="5">
    <location>
        <begin position="1"/>
        <end position="297"/>
    </location>
</feature>
<dbReference type="PANTHER" id="PTHR36928">
    <property type="entry name" value="PHOSPHATASE YCDX-RELATED"/>
    <property type="match status" value="1"/>
</dbReference>
<dbReference type="PIRSF" id="PIRSF005047">
    <property type="entry name" value="UCP005047_YshC"/>
    <property type="match status" value="1"/>
</dbReference>
<dbReference type="InterPro" id="IPR047967">
    <property type="entry name" value="PolX_PHP"/>
</dbReference>
<dbReference type="SMART" id="SM00483">
    <property type="entry name" value="POLXc"/>
    <property type="match status" value="1"/>
</dbReference>
<dbReference type="SMART" id="SM00278">
    <property type="entry name" value="HhH1"/>
    <property type="match status" value="3"/>
</dbReference>
<dbReference type="CDD" id="cd07436">
    <property type="entry name" value="PHP_PolX"/>
    <property type="match status" value="1"/>
</dbReference>
<dbReference type="GO" id="GO:0005829">
    <property type="term" value="C:cytosol"/>
    <property type="evidence" value="ECO:0007669"/>
    <property type="project" value="TreeGrafter"/>
</dbReference>
<dbReference type="GO" id="GO:0008270">
    <property type="term" value="F:zinc ion binding"/>
    <property type="evidence" value="ECO:0007669"/>
    <property type="project" value="TreeGrafter"/>
</dbReference>